<feature type="signal peptide" evidence="4">
    <location>
        <begin position="1"/>
        <end position="20"/>
    </location>
</feature>
<gene>
    <name evidence="6" type="ORF">PPL_01187</name>
</gene>
<dbReference type="InterPro" id="IPR041567">
    <property type="entry name" value="COI1_F-box"/>
</dbReference>
<feature type="region of interest" description="Disordered" evidence="3">
    <location>
        <begin position="1094"/>
        <end position="1122"/>
    </location>
</feature>
<dbReference type="Pfam" id="PF07974">
    <property type="entry name" value="EGF_2"/>
    <property type="match status" value="1"/>
</dbReference>
<protein>
    <recommendedName>
        <fullName evidence="5">EGF-like domain-containing protein</fullName>
    </recommendedName>
</protein>
<evidence type="ECO:0000313" key="7">
    <source>
        <dbReference type="Proteomes" id="UP000001396"/>
    </source>
</evidence>
<dbReference type="InterPro" id="IPR053331">
    <property type="entry name" value="EGF-like_comC"/>
</dbReference>
<evidence type="ECO:0000256" key="4">
    <source>
        <dbReference type="SAM" id="SignalP"/>
    </source>
</evidence>
<keyword evidence="1" id="KW-1015">Disulfide bond</keyword>
<dbReference type="PANTHER" id="PTHR24032:SF16">
    <property type="entry name" value="EGF-LIKE DOMAIN-CONTAINING PROTEIN"/>
    <property type="match status" value="1"/>
</dbReference>
<dbReference type="SUPFAM" id="SSF81296">
    <property type="entry name" value="E set domains"/>
    <property type="match status" value="1"/>
</dbReference>
<dbReference type="Pfam" id="PF18511">
    <property type="entry name" value="F-box_5"/>
    <property type="match status" value="1"/>
</dbReference>
<evidence type="ECO:0000256" key="1">
    <source>
        <dbReference type="ARBA" id="ARBA00023157"/>
    </source>
</evidence>
<dbReference type="GeneID" id="31356717"/>
<sequence length="1177" mass="131269">MHNLFVVAIAVILFAAGINALVQSELDGLDWLNKQYKLGLPSDLNTVCGFNNGNVKIGCTSSYLNTIDIVGTTTIDYGTPDPNVYLDFPMVNSISVRFNTSFTPSISNTSYNIMERIRNCPSLSKLELYAERTTFYIPENFPVNSPIFQFLDIKYNTDIKRIPSKLISKIPSFITLYIPDGSIEEIDLTYPTNITSLIIGVGNNFYCSFSQSLFPQIYLLNVAPKGVNSTVILKDTVLKQFHIGTGNYRTPGNITVDISGAFTLQVLTLSCIECVDFFPTKVFPPYLNEIEISTSTFSTFPFENITIPRSTTYIGMGSLMSMKQPISDNFASNSKATVRLAYYPVNSILKEGACSWSYLDISYSEISGLPDCYSCYYNMPGAVGNFLNAQNSKFVYNTSFVCPGASITSQTYGSKDGSITIRGKNLGWGLTNDMDSKLKPVLSNHEFIYRVSNFADKRSTIVFSQYLNAQFVVDYFDARFDLFNITMAQYPFHKVLVTIDTNINDPTLSLFAKFNNATGSPIPCSELTSVVNGTKYTCLVDNTNNVIKTLTNNTLTLSNDYVFKDSQGFYSQYYPIVNSIDQITTSGGKVTVYGEFGPYLNSTVVKVNTIDCTVVNASQTQIIFMAPANLAIGLADFNLVVDGYPFNSNSIFNIVSKQVEEECLKKFSNCSNHGYCDPFTGVCVCTTQGYTGDKCDTMIDPNTNFRPDPNDPNVLFQTNDTSFSFSMIEIQEIDFDESIVRSVKTNNWIFSSSNSTGIQNYNYALNTTVGTLNVSASIIYAEVARTYTFGDKQFQQPSNTIKVSVGIQGWEYQTTLTYLRVVFETYINNQQTVGCEKTEIPTFEMDNNGESIQLIRVIKDKVQFFGRFLNYALSNGRPTYSRNQLLNQTKINDDVSVATIGVSFPQCQECLLDPDFSPLVQVTDDGGCGSSSNGWKIAVGVVVGFVCLASIVIGVKMINNNDLLSNIIYNSKVLGSSVNNIPLILLKKIISHLDENIDRISVSLVCKKWFNNRDQYLSLKRSIHFGKIPRSDYQSKLNLLQLPAYQHQFDYLLKSDYIRNTDNISSSNSNKNNKNIEDEYVYCPTVKKYTLVDDEDDNDTDGYNGIDIDTLNSNSQDNTEDQPTAVAKVENQLESDDNDIQLMLGNCKALFVVDGLEKWTVQDSDSQTILFGGKIIY</sequence>
<name>D3AYC7_HETP5</name>
<feature type="chain" id="PRO_5003040691" description="EGF-like domain-containing protein" evidence="4">
    <location>
        <begin position="21"/>
        <end position="1177"/>
    </location>
</feature>
<dbReference type="PROSITE" id="PS50026">
    <property type="entry name" value="EGF_3"/>
    <property type="match status" value="1"/>
</dbReference>
<feature type="domain" description="EGF-like" evidence="5">
    <location>
        <begin position="659"/>
        <end position="696"/>
    </location>
</feature>
<evidence type="ECO:0000313" key="6">
    <source>
        <dbReference type="EMBL" id="EFA85954.1"/>
    </source>
</evidence>
<comment type="caution">
    <text evidence="6">The sequence shown here is derived from an EMBL/GenBank/DDBJ whole genome shotgun (WGS) entry which is preliminary data.</text>
</comment>
<dbReference type="InterPro" id="IPR000742">
    <property type="entry name" value="EGF"/>
</dbReference>
<dbReference type="Proteomes" id="UP000001396">
    <property type="component" value="Unassembled WGS sequence"/>
</dbReference>
<keyword evidence="4" id="KW-0732">Signal</keyword>
<dbReference type="RefSeq" id="XP_020438060.1">
    <property type="nucleotide sequence ID" value="XM_020572202.1"/>
</dbReference>
<evidence type="ECO:0000256" key="2">
    <source>
        <dbReference type="PROSITE-ProRule" id="PRU00076"/>
    </source>
</evidence>
<dbReference type="InterPro" id="IPR002049">
    <property type="entry name" value="LE_dom"/>
</dbReference>
<dbReference type="Gene3D" id="3.80.10.10">
    <property type="entry name" value="Ribonuclease Inhibitor"/>
    <property type="match status" value="1"/>
</dbReference>
<organism evidence="6 7">
    <name type="scientific">Heterostelium pallidum (strain ATCC 26659 / Pp 5 / PN500)</name>
    <name type="common">Cellular slime mold</name>
    <name type="synonym">Polysphondylium pallidum</name>
    <dbReference type="NCBI Taxonomy" id="670386"/>
    <lineage>
        <taxon>Eukaryota</taxon>
        <taxon>Amoebozoa</taxon>
        <taxon>Evosea</taxon>
        <taxon>Eumycetozoa</taxon>
        <taxon>Dictyostelia</taxon>
        <taxon>Acytosteliales</taxon>
        <taxon>Acytosteliaceae</taxon>
        <taxon>Heterostelium</taxon>
    </lineage>
</organism>
<dbReference type="EMBL" id="ADBJ01000004">
    <property type="protein sequence ID" value="EFA85954.1"/>
    <property type="molecule type" value="Genomic_DNA"/>
</dbReference>
<dbReference type="SUPFAM" id="SSF52058">
    <property type="entry name" value="L domain-like"/>
    <property type="match status" value="1"/>
</dbReference>
<dbReference type="OMA" id="TINCVAT"/>
<dbReference type="CDD" id="cd00055">
    <property type="entry name" value="EGF_Lam"/>
    <property type="match status" value="1"/>
</dbReference>
<dbReference type="AlphaFoldDB" id="D3AYC7"/>
<dbReference type="InterPro" id="IPR014756">
    <property type="entry name" value="Ig_E-set"/>
</dbReference>
<comment type="caution">
    <text evidence="2">Lacks conserved residue(s) required for the propagation of feature annotation.</text>
</comment>
<proteinExistence type="predicted"/>
<keyword evidence="2" id="KW-0245">EGF-like domain</keyword>
<accession>D3AYC7</accession>
<dbReference type="InterPro" id="IPR032675">
    <property type="entry name" value="LRR_dom_sf"/>
</dbReference>
<reference evidence="6 7" key="1">
    <citation type="journal article" date="2011" name="Genome Res.">
        <title>Phylogeny-wide analysis of social amoeba genomes highlights ancient origins for complex intercellular communication.</title>
        <authorList>
            <person name="Heidel A.J."/>
            <person name="Lawal H.M."/>
            <person name="Felder M."/>
            <person name="Schilde C."/>
            <person name="Helps N.R."/>
            <person name="Tunggal B."/>
            <person name="Rivero F."/>
            <person name="John U."/>
            <person name="Schleicher M."/>
            <person name="Eichinger L."/>
            <person name="Platzer M."/>
            <person name="Noegel A.A."/>
            <person name="Schaap P."/>
            <person name="Gloeckner G."/>
        </authorList>
    </citation>
    <scope>NUCLEOTIDE SEQUENCE [LARGE SCALE GENOMIC DNA]</scope>
    <source>
        <strain evidence="7">ATCC 26659 / Pp 5 / PN500</strain>
    </source>
</reference>
<dbReference type="Gene3D" id="1.20.1280.50">
    <property type="match status" value="1"/>
</dbReference>
<dbReference type="PANTHER" id="PTHR24032">
    <property type="entry name" value="EGF-LIKE DOMAIN-CONTAINING PROTEIN-RELATED-RELATED"/>
    <property type="match status" value="1"/>
</dbReference>
<dbReference type="CDD" id="cd00603">
    <property type="entry name" value="IPT_PCSR"/>
    <property type="match status" value="1"/>
</dbReference>
<keyword evidence="7" id="KW-1185">Reference proteome</keyword>
<dbReference type="InterPro" id="IPR013111">
    <property type="entry name" value="EGF_extracell"/>
</dbReference>
<evidence type="ECO:0000256" key="3">
    <source>
        <dbReference type="SAM" id="MobiDB-lite"/>
    </source>
</evidence>
<evidence type="ECO:0000259" key="5">
    <source>
        <dbReference type="PROSITE" id="PS50026"/>
    </source>
</evidence>
<dbReference type="InParanoid" id="D3AYC7"/>